<feature type="repeat" description="HEAT" evidence="3">
    <location>
        <begin position="1542"/>
        <end position="1580"/>
    </location>
</feature>
<dbReference type="Pfam" id="PF24984">
    <property type="entry name" value="HEAT_EF3_GNC1"/>
    <property type="match status" value="1"/>
</dbReference>
<dbReference type="Pfam" id="PF24916">
    <property type="entry name" value="HEAT_GCN1_fung"/>
    <property type="match status" value="1"/>
</dbReference>
<evidence type="ECO:0000256" key="3">
    <source>
        <dbReference type="PROSITE-ProRule" id="PRU00103"/>
    </source>
</evidence>
<accession>K5XDU7</accession>
<dbReference type="InterPro" id="IPR021133">
    <property type="entry name" value="HEAT_type_2"/>
</dbReference>
<keyword evidence="2" id="KW-0677">Repeat</keyword>
<dbReference type="STRING" id="597362.K5XDU7"/>
<dbReference type="Pfam" id="PF23271">
    <property type="entry name" value="HEAT_GCN1"/>
    <property type="match status" value="1"/>
</dbReference>
<sequence length="2557" mass="280737">MDENEGVYGVENVWAKERVLQDWNASVEHARTKLLVEKVKGRIAFLQEDILGIVRSVDLSLSQIMDVFQFLMLTYPRYGDDKSQAAVESVGMELISQDEQREIKLGVSEQIIGWLSNEVGRYAKRNSADSYAPADLFVLLNWACGIYTVCVKRNENFPTSPAFKALVGSLALLLDMVLESSKSKDTLKRGSLVRTRRALRSSGSTTPVVISTLLELVKAPTSQNPSRFLTLIGVATAVLVRQKHVPTSPEERLPEQLQTEISNIYTSMILMSRAVTPPHILTSFEDFIATYITPDSLVSNYLPAMEKALLRSPEYALPTLTSFFQYYRHLLDESTFHRILTQIISCSKSSNAAVRISAIGLFKIMQGSTSTHGVIAVNDLLALPKSGKSTGPENRIALYSMLAFLQPGTEVSSTLVEAAIPLLAKEQNEVATAKLATSLGPHITFLLKFDTDKLKDVTPLIVKDMNSVKPAVRRAFVALAGDIFYEESSVSLEDEKAVVFMKALLSAFETSLKNVSGNVLNNPAGPLEGYIAVAVLLGPLHHLGRFDDVISKNAVIGAIATSTVKPSFLLWEKVYQKATEEVDEMWLLRALKVSLRYFKKELVKNEVLRINFGSALLHLAVESTRKDTRQATNKMISEAAVWDPHLTTTLIRESVVASLCRASSTKTTTGEDAPALKKHSRLASVLLSSNTYDGDVDMELKEELVTELIVVGHHEFVSGPLRQTWIDICQKANIDPKALIEKHVDKLLKLVLESTTVEAKFGFAEAAYHAVTTLTFIAPSAILPRIVDQIALDLESSLLNSLTDFDYGVWQTPEGEAFVDILASNQDTPKVVKGKGAQLAKWDEEVRKSLANKKGNAPTLTKQQQALVATQLEKERGVRERVIGIKAQVDRGLALVKSVVDASVEEFPPYIAPLTKLMLDGVLKNGKALVGQEAFNIYLELARCCSGRLDTFRKWLGIATLRSLKIDSIPEELMAESLHSLIVRVLYRLRSLAEQAPFDASTFSYVFPLLEQIIQQGGIAMEEEDEPLEQVALTLDFIKFHCGEFADAAFPRKLTMQQLVHIIRHQPKLSKNASSTLIDLGEAISPTAVREEIYILLKGMLMQESHVRNACLQAIQPFDLTDLDWAPELWIVCHDDDEQNARLARHVWEDNGLDVPETYLDELIPYLGHDNEYVRLSVAAAIGESVEQWQSTVEMTVSVLQDYYREKAKLLLPEYDQYGMVMAHTVDRPDPWQARQAVANTFEFLAPSFIDGLLEPFFQFLINDQALGDRVADVRKGMLNAGTHTIDLHGPKRLAALISLFESHLAKKTPATEADDQIKEAVVILFGRVARHLDSSDDRIPSIVDRLVEALSTPAEQVQIAVSDCLSPLVRLMRPKLPSLIDLLFDQLFNAPKYAIRRGAAYGLAGVIRGTGIAGMKEFDVIRKLQAAAEEKKRYECRQGVMFAFETLSVALGRLFEPYLPLVLPILLSGFGDSTGDVREATQDATRIIMGGLSGYGLKLILPTLLDGLTDKQWRTKKGCIEVLGMMAYCSPRQLTLSLPIVIPRLTGVLMDSHAQVKTAANKSLKQFGEVISNPEIQSLVPVLLKALVDPGKTPNALGSLLKMSFVHYIDHSSLALASIVIPIIERGLKERGADTKKKAAQIVGNLASLTASKDFVPYLDNLLPLVHRVLVDPVPEARATAAKTLGTLVERLGEVHFPDLVPGLLRTLKADTSGVDRQGAAQGLSEVLAGLGMERMEGLLPDVIVNARSPRSSVREGFMSLLVYLPATFGNRFQPHLPKIISPILSGLADTEEYVREAAMRAGRMVVTNYSTKAIDLLLPELERNMFDPGWRIRQSSVTLVGELLFKVSGISGKTSDGDEEEEAEATVAESSRRALVEVLGSKRRDQILAALYLVRQDGVLVVRQSSMHIWKALVHNTPKTVREILPELINQIVYQICEDQSEQQETAGRTVADISRKFGERVIAEVVLLLSEKASSSDARTREGVCLTLTEVMRSTTDGQREGHEDSIIAIVRAALVDDEANVRSAAAQAFDVLQEHIGGRAIDQTIPTLLEALRQPGKSSGTALQALREVMAVRAATVFPVLIPTLTAIPMTVFNARALASLVTVAGNALSRRLTVLLNAVVRVLEEDKDEELLAALDETIQALLASINDAEGLNTLMMTLIGWAKSDQPPRRASACSLFATFCEVSELDSSLYRVDWVRQLVSLMEDPVVSVHTAAVASLNVFVKSLPKDELESLVVPLRRSIESTGVPGSAVAGFSLPKGVAPTVPIIIAGLTTGSNEQREQAAYAIGDLVERTEESAIKPYVVSFTGPLIRVATQATNYPPGVKIAILSALTSMLNRIPTFVKPFFPQLQRTFVKSASDTATNGVRNRAAHALGVLMKHQPRVDPVVTELITSIKANDDAISSSLMLALAKVVQSASQNLGEKAREACIEIVSDSFKAPHDEHYCHAVGLLVVALSDQPELVRNIVTTYLSSGTQPSVLTSHVMRAVLRPDEDFEIPDDSLNLFQKLGMLRSVAQKALESAASDKPIISRPARDARDALKEIDDASLRGLF</sequence>
<dbReference type="InterPro" id="IPR034085">
    <property type="entry name" value="TOG"/>
</dbReference>
<dbReference type="InterPro" id="IPR056810">
    <property type="entry name" value="GNC1-like_N"/>
</dbReference>
<feature type="repeat" description="HEAT" evidence="3">
    <location>
        <begin position="1663"/>
        <end position="1701"/>
    </location>
</feature>
<evidence type="ECO:0000313" key="5">
    <source>
        <dbReference type="EMBL" id="EKM81347.1"/>
    </source>
</evidence>
<dbReference type="Pfam" id="PF24993">
    <property type="entry name" value="GNC1_N"/>
    <property type="match status" value="1"/>
</dbReference>
<name>K5XDU7_AGABU</name>
<evidence type="ECO:0000256" key="2">
    <source>
        <dbReference type="ARBA" id="ARBA00022737"/>
    </source>
</evidence>
<dbReference type="GO" id="GO:0005829">
    <property type="term" value="C:cytosol"/>
    <property type="evidence" value="ECO:0007669"/>
    <property type="project" value="TreeGrafter"/>
</dbReference>
<feature type="repeat" description="HEAT" evidence="3">
    <location>
        <begin position="2010"/>
        <end position="2048"/>
    </location>
</feature>
<dbReference type="Gene3D" id="1.25.10.10">
    <property type="entry name" value="Leucine-rich Repeat Variant"/>
    <property type="match status" value="6"/>
</dbReference>
<dbReference type="InterPro" id="IPR022716">
    <property type="entry name" value="Gcn1_N"/>
</dbReference>
<dbReference type="Pfam" id="PF12074">
    <property type="entry name" value="Gcn1_N"/>
    <property type="match status" value="1"/>
</dbReference>
<proteinExistence type="inferred from homology"/>
<dbReference type="OMA" id="KYATQRG"/>
<dbReference type="InterPro" id="IPR056809">
    <property type="entry name" value="HEAT_GCN1_fung"/>
</dbReference>
<dbReference type="PROSITE" id="PS50077">
    <property type="entry name" value="HEAT_REPEAT"/>
    <property type="match status" value="3"/>
</dbReference>
<dbReference type="KEGG" id="abp:AGABI1DRAFT56824"/>
<evidence type="ECO:0000259" key="4">
    <source>
        <dbReference type="SMART" id="SM01349"/>
    </source>
</evidence>
<dbReference type="SMART" id="SM01349">
    <property type="entry name" value="TOG"/>
    <property type="match status" value="1"/>
</dbReference>
<organism evidence="5 6">
    <name type="scientific">Agaricus bisporus var. burnettii (strain JB137-S8 / ATCC MYA-4627 / FGSC 10392)</name>
    <name type="common">White button mushroom</name>
    <dbReference type="NCBI Taxonomy" id="597362"/>
    <lineage>
        <taxon>Eukaryota</taxon>
        <taxon>Fungi</taxon>
        <taxon>Dikarya</taxon>
        <taxon>Basidiomycota</taxon>
        <taxon>Agaricomycotina</taxon>
        <taxon>Agaricomycetes</taxon>
        <taxon>Agaricomycetidae</taxon>
        <taxon>Agaricales</taxon>
        <taxon>Agaricineae</taxon>
        <taxon>Agaricaceae</taxon>
        <taxon>Agaricus</taxon>
    </lineage>
</organism>
<keyword evidence="6" id="KW-1185">Reference proteome</keyword>
<dbReference type="InterPro" id="IPR057546">
    <property type="entry name" value="HEAT_GCN1"/>
</dbReference>
<dbReference type="eggNOG" id="KOG1242">
    <property type="taxonomic scope" value="Eukaryota"/>
</dbReference>
<dbReference type="FunCoup" id="K5XDU7">
    <property type="interactions" value="794"/>
</dbReference>
<dbReference type="PANTHER" id="PTHR23346:SF7">
    <property type="entry name" value="STALLED RIBOSOME SENSOR GCN1"/>
    <property type="match status" value="1"/>
</dbReference>
<dbReference type="OrthoDB" id="5148094at2759"/>
<dbReference type="HOGENOM" id="CLU_000504_2_0_1"/>
<dbReference type="InParanoid" id="K5XDU7"/>
<dbReference type="InterPro" id="IPR016024">
    <property type="entry name" value="ARM-type_fold"/>
</dbReference>
<dbReference type="EMBL" id="JH971388">
    <property type="protein sequence ID" value="EKM81347.1"/>
    <property type="molecule type" value="Genomic_DNA"/>
</dbReference>
<dbReference type="RefSeq" id="XP_007328107.1">
    <property type="nucleotide sequence ID" value="XM_007328045.1"/>
</dbReference>
<dbReference type="GO" id="GO:0019887">
    <property type="term" value="F:protein kinase regulator activity"/>
    <property type="evidence" value="ECO:0007669"/>
    <property type="project" value="TreeGrafter"/>
</dbReference>
<evidence type="ECO:0000313" key="6">
    <source>
        <dbReference type="Proteomes" id="UP000008493"/>
    </source>
</evidence>
<evidence type="ECO:0000256" key="1">
    <source>
        <dbReference type="ARBA" id="ARBA00007366"/>
    </source>
</evidence>
<dbReference type="Pfam" id="PF24987">
    <property type="entry name" value="HEAT_EF3_N"/>
    <property type="match status" value="1"/>
</dbReference>
<protein>
    <recommendedName>
        <fullName evidence="4">TOG domain-containing protein</fullName>
    </recommendedName>
</protein>
<gene>
    <name evidence="5" type="ORF">AGABI1DRAFT_56824</name>
</gene>
<comment type="similarity">
    <text evidence="1">Belongs to the GCN1 family.</text>
</comment>
<dbReference type="PANTHER" id="PTHR23346">
    <property type="entry name" value="TRANSLATIONAL ACTIVATOR GCN1-RELATED"/>
    <property type="match status" value="1"/>
</dbReference>
<reference evidence="6" key="1">
    <citation type="journal article" date="2012" name="Proc. Natl. Acad. Sci. U.S.A.">
        <title>Genome sequence of the button mushroom Agaricus bisporus reveals mechanisms governing adaptation to a humic-rich ecological niche.</title>
        <authorList>
            <person name="Morin E."/>
            <person name="Kohler A."/>
            <person name="Baker A.R."/>
            <person name="Foulongne-Oriol M."/>
            <person name="Lombard V."/>
            <person name="Nagy L.G."/>
            <person name="Ohm R.A."/>
            <person name="Patyshakuliyeva A."/>
            <person name="Brun A."/>
            <person name="Aerts A.L."/>
            <person name="Bailey A.M."/>
            <person name="Billette C."/>
            <person name="Coutinho P.M."/>
            <person name="Deakin G."/>
            <person name="Doddapaneni H."/>
            <person name="Floudas D."/>
            <person name="Grimwood J."/>
            <person name="Hilden K."/>
            <person name="Kuees U."/>
            <person name="LaButti K.M."/>
            <person name="Lapidus A."/>
            <person name="Lindquist E.A."/>
            <person name="Lucas S.M."/>
            <person name="Murat C."/>
            <person name="Riley R.W."/>
            <person name="Salamov A.A."/>
            <person name="Schmutz J."/>
            <person name="Subramanian V."/>
            <person name="Woesten H.A.B."/>
            <person name="Xu J."/>
            <person name="Eastwood D.C."/>
            <person name="Foster G.D."/>
            <person name="Sonnenberg A.S."/>
            <person name="Cullen D."/>
            <person name="de Vries R.P."/>
            <person name="Lundell T."/>
            <person name="Hibbett D.S."/>
            <person name="Henrissat B."/>
            <person name="Burton K.S."/>
            <person name="Kerrigan R.W."/>
            <person name="Challen M.P."/>
            <person name="Grigoriev I.V."/>
            <person name="Martin F."/>
        </authorList>
    </citation>
    <scope>NUCLEOTIDE SEQUENCE [LARGE SCALE GENOMIC DNA]</scope>
    <source>
        <strain evidence="6">JB137-S8 / ATCC MYA-4627 / FGSC 10392</strain>
    </source>
</reference>
<dbReference type="Proteomes" id="UP000008493">
    <property type="component" value="Unassembled WGS sequence"/>
</dbReference>
<dbReference type="GO" id="GO:0006417">
    <property type="term" value="P:regulation of translation"/>
    <property type="evidence" value="ECO:0007669"/>
    <property type="project" value="TreeGrafter"/>
</dbReference>
<feature type="domain" description="TOG" evidence="4">
    <location>
        <begin position="1367"/>
        <end position="1600"/>
    </location>
</feature>
<dbReference type="SUPFAM" id="SSF48371">
    <property type="entry name" value="ARM repeat"/>
    <property type="match status" value="3"/>
</dbReference>
<dbReference type="GO" id="GO:0034198">
    <property type="term" value="P:cellular response to amino acid starvation"/>
    <property type="evidence" value="ECO:0007669"/>
    <property type="project" value="TreeGrafter"/>
</dbReference>
<dbReference type="InterPro" id="IPR011989">
    <property type="entry name" value="ARM-like"/>
</dbReference>
<dbReference type="GeneID" id="18830186"/>